<feature type="transmembrane region" description="Helical" evidence="1">
    <location>
        <begin position="63"/>
        <end position="81"/>
    </location>
</feature>
<keyword evidence="4" id="KW-1185">Reference proteome</keyword>
<name>A0ABV0W5M5_9TELE</name>
<dbReference type="InterPro" id="IPR021684">
    <property type="entry name" value="WBP1-like"/>
</dbReference>
<keyword evidence="1" id="KW-0472">Membrane</keyword>
<dbReference type="Pfam" id="PF11669">
    <property type="entry name" value="WBP-1"/>
    <property type="match status" value="1"/>
</dbReference>
<dbReference type="PANTHER" id="PTHR16209">
    <property type="entry name" value="VESICULAR, OVEREXPRESSED IN CANCER, PROSURVIVAL PROTEIN 1"/>
    <property type="match status" value="1"/>
</dbReference>
<comment type="caution">
    <text evidence="3">The sequence shown here is derived from an EMBL/GenBank/DDBJ whole genome shotgun (WGS) entry which is preliminary data.</text>
</comment>
<organism evidence="3 4">
    <name type="scientific">Xenotaenia resolanae</name>
    <dbReference type="NCBI Taxonomy" id="208358"/>
    <lineage>
        <taxon>Eukaryota</taxon>
        <taxon>Metazoa</taxon>
        <taxon>Chordata</taxon>
        <taxon>Craniata</taxon>
        <taxon>Vertebrata</taxon>
        <taxon>Euteleostomi</taxon>
        <taxon>Actinopterygii</taxon>
        <taxon>Neopterygii</taxon>
        <taxon>Teleostei</taxon>
        <taxon>Neoteleostei</taxon>
        <taxon>Acanthomorphata</taxon>
        <taxon>Ovalentaria</taxon>
        <taxon>Atherinomorphae</taxon>
        <taxon>Cyprinodontiformes</taxon>
        <taxon>Goodeidae</taxon>
        <taxon>Xenotaenia</taxon>
    </lineage>
</organism>
<dbReference type="EMBL" id="JAHRIM010030908">
    <property type="protein sequence ID" value="MEQ2264873.1"/>
    <property type="molecule type" value="Genomic_DNA"/>
</dbReference>
<evidence type="ECO:0000313" key="3">
    <source>
        <dbReference type="EMBL" id="MEQ2264873.1"/>
    </source>
</evidence>
<dbReference type="PANTHER" id="PTHR16209:SF4">
    <property type="entry name" value="WW DOMAIN BINDING PROTEIN 1-LIKE"/>
    <property type="match status" value="1"/>
</dbReference>
<proteinExistence type="predicted"/>
<gene>
    <name evidence="3" type="ORF">XENORESO_021207</name>
</gene>
<sequence>MRGVCSALKMGLFLHAVGSVSPTESAAERSLTQCEGVNNQSYFCEYGHCCGESQCCSYYYEVWWFWLVWVIILILCFCCICHHRRTKHRMQQQQRQHEINLIAYREAHNFPSVPFYFSKIHLHTLCLCIMQASVLNKGVSESLTDVSLRCTKEHFPMNTGCNFHSVPRVDIILITA</sequence>
<feature type="signal peptide" evidence="2">
    <location>
        <begin position="1"/>
        <end position="22"/>
    </location>
</feature>
<dbReference type="Proteomes" id="UP001444071">
    <property type="component" value="Unassembled WGS sequence"/>
</dbReference>
<evidence type="ECO:0000313" key="4">
    <source>
        <dbReference type="Proteomes" id="UP001444071"/>
    </source>
</evidence>
<keyword evidence="1" id="KW-1133">Transmembrane helix</keyword>
<feature type="chain" id="PRO_5047222009" evidence="2">
    <location>
        <begin position="23"/>
        <end position="176"/>
    </location>
</feature>
<evidence type="ECO:0000256" key="2">
    <source>
        <dbReference type="SAM" id="SignalP"/>
    </source>
</evidence>
<keyword evidence="2" id="KW-0732">Signal</keyword>
<keyword evidence="1" id="KW-0812">Transmembrane</keyword>
<protein>
    <submittedName>
        <fullName evidence="3">Uncharacterized protein</fullName>
    </submittedName>
</protein>
<reference evidence="3 4" key="1">
    <citation type="submission" date="2021-06" db="EMBL/GenBank/DDBJ databases">
        <authorList>
            <person name="Palmer J.M."/>
        </authorList>
    </citation>
    <scope>NUCLEOTIDE SEQUENCE [LARGE SCALE GENOMIC DNA]</scope>
    <source>
        <strain evidence="3 4">XR_2019</strain>
        <tissue evidence="3">Muscle</tissue>
    </source>
</reference>
<evidence type="ECO:0000256" key="1">
    <source>
        <dbReference type="SAM" id="Phobius"/>
    </source>
</evidence>
<accession>A0ABV0W5M5</accession>
<dbReference type="InterPro" id="IPR051994">
    <property type="entry name" value="WW_domain-binding"/>
</dbReference>